<reference evidence="1" key="1">
    <citation type="submission" date="2020-02" db="EMBL/GenBank/DDBJ databases">
        <authorList>
            <person name="Meier V. D."/>
        </authorList>
    </citation>
    <scope>NUCLEOTIDE SEQUENCE</scope>
    <source>
        <strain evidence="1">AVDCRST_MAG71</strain>
    </source>
</reference>
<name>A0A6J4KHC9_9GAMM</name>
<accession>A0A6J4KHC9</accession>
<evidence type="ECO:0000313" key="1">
    <source>
        <dbReference type="EMBL" id="CAA9306183.1"/>
    </source>
</evidence>
<sequence length="90" mass="9488">MTRTARMSCTASACVRGDVPGWMRALRVACAAEQPAARHVAPAGIRWNSRWQQVDLFAAAGVVARGLRRAPVVEAGGSTLLHVGDGSCSR</sequence>
<dbReference type="EMBL" id="CADCUA010000121">
    <property type="protein sequence ID" value="CAA9306183.1"/>
    <property type="molecule type" value="Genomic_DNA"/>
</dbReference>
<gene>
    <name evidence="1" type="ORF">AVDCRST_MAG71-412</name>
</gene>
<proteinExistence type="predicted"/>
<organism evidence="1">
    <name type="scientific">uncultured Lysobacter sp</name>
    <dbReference type="NCBI Taxonomy" id="271060"/>
    <lineage>
        <taxon>Bacteria</taxon>
        <taxon>Pseudomonadati</taxon>
        <taxon>Pseudomonadota</taxon>
        <taxon>Gammaproteobacteria</taxon>
        <taxon>Lysobacterales</taxon>
        <taxon>Lysobacteraceae</taxon>
        <taxon>Lysobacter</taxon>
        <taxon>environmental samples</taxon>
    </lineage>
</organism>
<dbReference type="AlphaFoldDB" id="A0A6J4KHC9"/>
<protein>
    <submittedName>
        <fullName evidence="1">Uncharacterized protein</fullName>
    </submittedName>
</protein>